<dbReference type="NCBIfam" id="TIGR00129">
    <property type="entry name" value="fdhD_narQ"/>
    <property type="match status" value="1"/>
</dbReference>
<dbReference type="PIRSF" id="PIRSF015626">
    <property type="entry name" value="FdhD"/>
    <property type="match status" value="1"/>
</dbReference>
<dbReference type="HAMAP" id="MF_00187">
    <property type="entry name" value="FdhD"/>
    <property type="match status" value="1"/>
</dbReference>
<keyword evidence="2 3" id="KW-0501">Molybdenum cofactor biosynthesis</keyword>
<comment type="similarity">
    <text evidence="3">Belongs to the FdhD family.</text>
</comment>
<gene>
    <name evidence="5" type="primary">fdhD_1</name>
    <name evidence="3" type="synonym">fdhD</name>
    <name evidence="5" type="ORF">Pka01_19440</name>
</gene>
<sequence>MPEATGGRSLTRPIPGSGTPGTRRPMGRVTVQRRVLRLRDSAATSRVDALAAEEPLEIRLNGRPLTVTMRTPGDDFDLAAGFLVSEGVIGSARDVDTIRYCAGATADGENTYNVLDVRLAPGVTPPAVSLERNFYTTSSCGVCGKASLEAVATVARWEVAGDPVRLKPELVAALPDRLRSAQRVFDRTGGLHAAGLFTSSGEMLCVREDVGRHNAVDKLLGWALRGDRLPLTSTVLMVSGRASFELVQKAVMGGIAVLAAVSAPSSLAAELAAERGLTLLGFVRGTSMNVYTGEERIIREAV</sequence>
<evidence type="ECO:0000256" key="4">
    <source>
        <dbReference type="SAM" id="MobiDB-lite"/>
    </source>
</evidence>
<reference evidence="5 6" key="1">
    <citation type="submission" date="2021-01" db="EMBL/GenBank/DDBJ databases">
        <title>Whole genome shotgun sequence of Planotetraspora kaengkrachanensis NBRC 104272.</title>
        <authorList>
            <person name="Komaki H."/>
            <person name="Tamura T."/>
        </authorList>
    </citation>
    <scope>NUCLEOTIDE SEQUENCE [LARGE SCALE GENOMIC DNA]</scope>
    <source>
        <strain evidence="5 6">NBRC 104272</strain>
    </source>
</reference>
<dbReference type="InterPro" id="IPR003786">
    <property type="entry name" value="FdhD"/>
</dbReference>
<dbReference type="GO" id="GO:0016783">
    <property type="term" value="F:sulfurtransferase activity"/>
    <property type="evidence" value="ECO:0007669"/>
    <property type="project" value="InterPro"/>
</dbReference>
<evidence type="ECO:0000256" key="1">
    <source>
        <dbReference type="ARBA" id="ARBA00022490"/>
    </source>
</evidence>
<dbReference type="Pfam" id="PF02634">
    <property type="entry name" value="FdhD-NarQ"/>
    <property type="match status" value="1"/>
</dbReference>
<evidence type="ECO:0000256" key="2">
    <source>
        <dbReference type="ARBA" id="ARBA00023150"/>
    </source>
</evidence>
<name>A0A8J3LV10_9ACTN</name>
<dbReference type="PANTHER" id="PTHR30592">
    <property type="entry name" value="FORMATE DEHYDROGENASE"/>
    <property type="match status" value="1"/>
</dbReference>
<proteinExistence type="inferred from homology"/>
<evidence type="ECO:0000313" key="5">
    <source>
        <dbReference type="EMBL" id="GIG78817.1"/>
    </source>
</evidence>
<dbReference type="EMBL" id="BONV01000005">
    <property type="protein sequence ID" value="GIG78817.1"/>
    <property type="molecule type" value="Genomic_DNA"/>
</dbReference>
<protein>
    <recommendedName>
        <fullName evidence="3">Sulfur carrier protein FdhD</fullName>
    </recommendedName>
</protein>
<comment type="subcellular location">
    <subcellularLocation>
        <location evidence="3">Cytoplasm</location>
    </subcellularLocation>
</comment>
<dbReference type="PANTHER" id="PTHR30592:SF1">
    <property type="entry name" value="SULFUR CARRIER PROTEIN FDHD"/>
    <property type="match status" value="1"/>
</dbReference>
<comment type="function">
    <text evidence="3">Required for formate dehydrogenase (FDH) activity. Acts as a sulfur carrier protein that transfers sulfur from IscS to the molybdenum cofactor prior to its insertion into FDH.</text>
</comment>
<dbReference type="GO" id="GO:0097163">
    <property type="term" value="F:sulfur carrier activity"/>
    <property type="evidence" value="ECO:0007669"/>
    <property type="project" value="UniProtKB-UniRule"/>
</dbReference>
<dbReference type="SUPFAM" id="SSF53927">
    <property type="entry name" value="Cytidine deaminase-like"/>
    <property type="match status" value="1"/>
</dbReference>
<organism evidence="5 6">
    <name type="scientific">Planotetraspora kaengkrachanensis</name>
    <dbReference type="NCBI Taxonomy" id="575193"/>
    <lineage>
        <taxon>Bacteria</taxon>
        <taxon>Bacillati</taxon>
        <taxon>Actinomycetota</taxon>
        <taxon>Actinomycetes</taxon>
        <taxon>Streptosporangiales</taxon>
        <taxon>Streptosporangiaceae</taxon>
        <taxon>Planotetraspora</taxon>
    </lineage>
</organism>
<dbReference type="Proteomes" id="UP000630097">
    <property type="component" value="Unassembled WGS sequence"/>
</dbReference>
<keyword evidence="6" id="KW-1185">Reference proteome</keyword>
<dbReference type="GO" id="GO:0006777">
    <property type="term" value="P:Mo-molybdopterin cofactor biosynthetic process"/>
    <property type="evidence" value="ECO:0007669"/>
    <property type="project" value="UniProtKB-UniRule"/>
</dbReference>
<accession>A0A8J3LV10</accession>
<dbReference type="Gene3D" id="3.10.20.10">
    <property type="match status" value="1"/>
</dbReference>
<comment type="caution">
    <text evidence="3">Lacks conserved residue(s) required for the propagation of feature annotation.</text>
</comment>
<dbReference type="InterPro" id="IPR016193">
    <property type="entry name" value="Cytidine_deaminase-like"/>
</dbReference>
<keyword evidence="1 3" id="KW-0963">Cytoplasm</keyword>
<dbReference type="Gene3D" id="3.40.140.10">
    <property type="entry name" value="Cytidine Deaminase, domain 2"/>
    <property type="match status" value="1"/>
</dbReference>
<evidence type="ECO:0000313" key="6">
    <source>
        <dbReference type="Proteomes" id="UP000630097"/>
    </source>
</evidence>
<evidence type="ECO:0000256" key="3">
    <source>
        <dbReference type="HAMAP-Rule" id="MF_00187"/>
    </source>
</evidence>
<dbReference type="GO" id="GO:0005737">
    <property type="term" value="C:cytoplasm"/>
    <property type="evidence" value="ECO:0007669"/>
    <property type="project" value="UniProtKB-SubCell"/>
</dbReference>
<dbReference type="NCBIfam" id="NF001943">
    <property type="entry name" value="PRK00724.1-2"/>
    <property type="match status" value="1"/>
</dbReference>
<comment type="caution">
    <text evidence="5">The sequence shown here is derived from an EMBL/GenBank/DDBJ whole genome shotgun (WGS) entry which is preliminary data.</text>
</comment>
<feature type="region of interest" description="Disordered" evidence="4">
    <location>
        <begin position="1"/>
        <end position="28"/>
    </location>
</feature>
<dbReference type="AlphaFoldDB" id="A0A8J3LV10"/>
<feature type="active site" description="Cysteine persulfide intermediate" evidence="3">
    <location>
        <position position="140"/>
    </location>
</feature>